<keyword evidence="2" id="KW-1185">Reference proteome</keyword>
<dbReference type="EMBL" id="JBHRZF010000194">
    <property type="protein sequence ID" value="MFC3862420.1"/>
    <property type="molecule type" value="Genomic_DNA"/>
</dbReference>
<dbReference type="Proteomes" id="UP001595748">
    <property type="component" value="Unassembled WGS sequence"/>
</dbReference>
<dbReference type="RefSeq" id="WP_380080282.1">
    <property type="nucleotide sequence ID" value="NZ_JBHRZF010000194.1"/>
</dbReference>
<dbReference type="Gene3D" id="1.20.120.450">
    <property type="entry name" value="dinb family like domain"/>
    <property type="match status" value="1"/>
</dbReference>
<name>A0ABV8AE05_9DEIO</name>
<accession>A0ABV8AE05</accession>
<dbReference type="SUPFAM" id="SSF109854">
    <property type="entry name" value="DinB/YfiT-like putative metalloenzymes"/>
    <property type="match status" value="1"/>
</dbReference>
<evidence type="ECO:0000313" key="1">
    <source>
        <dbReference type="EMBL" id="MFC3862420.1"/>
    </source>
</evidence>
<sequence>MNLLQASLLGGAAFRAVDDLLADLTFPQASQALPGVSYTLGDLLAHLQVTMRVSLDLITGKVQAWPDDLNVWPAAPASEPELKALLTGLHLLLSEANMLAADPGGVTRDILLDLAVHNAYHWGQVALIRQQQGVVFPSARET</sequence>
<comment type="caution">
    <text evidence="1">The sequence shown here is derived from an EMBL/GenBank/DDBJ whole genome shotgun (WGS) entry which is preliminary data.</text>
</comment>
<organism evidence="1 2">
    <name type="scientific">Deinococcus antarcticus</name>
    <dbReference type="NCBI Taxonomy" id="1298767"/>
    <lineage>
        <taxon>Bacteria</taxon>
        <taxon>Thermotogati</taxon>
        <taxon>Deinococcota</taxon>
        <taxon>Deinococci</taxon>
        <taxon>Deinococcales</taxon>
        <taxon>Deinococcaceae</taxon>
        <taxon>Deinococcus</taxon>
    </lineage>
</organism>
<dbReference type="InterPro" id="IPR034660">
    <property type="entry name" value="DinB/YfiT-like"/>
</dbReference>
<protein>
    <submittedName>
        <fullName evidence="1">Damage-inducible protein DinB</fullName>
    </submittedName>
</protein>
<evidence type="ECO:0000313" key="2">
    <source>
        <dbReference type="Proteomes" id="UP001595748"/>
    </source>
</evidence>
<gene>
    <name evidence="1" type="ORF">ACFOPQ_16780</name>
</gene>
<reference evidence="2" key="1">
    <citation type="journal article" date="2019" name="Int. J. Syst. Evol. Microbiol.">
        <title>The Global Catalogue of Microorganisms (GCM) 10K type strain sequencing project: providing services to taxonomists for standard genome sequencing and annotation.</title>
        <authorList>
            <consortium name="The Broad Institute Genomics Platform"/>
            <consortium name="The Broad Institute Genome Sequencing Center for Infectious Disease"/>
            <person name="Wu L."/>
            <person name="Ma J."/>
        </authorList>
    </citation>
    <scope>NUCLEOTIDE SEQUENCE [LARGE SCALE GENOMIC DNA]</scope>
    <source>
        <strain evidence="2">CCTCC AB 2013263</strain>
    </source>
</reference>
<proteinExistence type="predicted"/>